<dbReference type="InterPro" id="IPR018122">
    <property type="entry name" value="TF_fork_head_CS_1"/>
</dbReference>
<name>A0A834R3R5_SARSC</name>
<evidence type="ECO:0000256" key="2">
    <source>
        <dbReference type="ARBA" id="ARBA00023125"/>
    </source>
</evidence>
<feature type="region of interest" description="Disordered" evidence="5">
    <location>
        <begin position="396"/>
        <end position="449"/>
    </location>
</feature>
<dbReference type="FunFam" id="1.10.10.10:FF:000042">
    <property type="entry name" value="hepatocyte nuclear factor 3-beta"/>
    <property type="match status" value="1"/>
</dbReference>
<dbReference type="GO" id="GO:0019904">
    <property type="term" value="F:protein domain specific binding"/>
    <property type="evidence" value="ECO:0007669"/>
    <property type="project" value="InterPro"/>
</dbReference>
<dbReference type="PANTHER" id="PTHR11829:SF380">
    <property type="entry name" value="PROTEIN FORK HEAD"/>
    <property type="match status" value="1"/>
</dbReference>
<dbReference type="Gene3D" id="1.10.10.10">
    <property type="entry name" value="Winged helix-like DNA-binding domain superfamily/Winged helix DNA-binding domain"/>
    <property type="match status" value="1"/>
</dbReference>
<dbReference type="PROSITE" id="PS00657">
    <property type="entry name" value="FORK_HEAD_1"/>
    <property type="match status" value="1"/>
</dbReference>
<dbReference type="EnsemblMetazoa" id="SSS_6689s_mrna">
    <property type="protein sequence ID" value="KAF7488587.1"/>
    <property type="gene ID" value="SSS_6689"/>
</dbReference>
<sequence>MISAIPLFLNRSIFDTKMLNQKSYQDPSSSCMISTATNNNNYQQAMSQSLSYTMSGIGNMATVGNYSPINNSQVFVPNMISNGNASQANSQGGSMSLGTSCINASSANIGQSNISSTPSSGTNDSVGGAAPNSDGPCLSPAIANSNTPLSPISAAATSNNLNGMHSPPSSVGCGNNSQSNHNNSNLLSNRNEYQSSNSVDSSTNALLQRARADKTYRRSYTHAKPPYSYISLITMAIQNCPNKMLTLSEIYQFIMDLFPYYRQNQQRWQNSIRHSLSFNDCFLKVPRTPDKPGKGSFWTLHPDSGNMFENGCYLRRQKRFKCDKKDNSRSIHKSNSSNLSSSSNGSSINTNSNKSSLDNNQSNQMNHSIINGIMNNQSSYGHQIDHRHLNGLSGLDDCSNKMDSQANHNPHGHPNHHANHHSHSHHNHHLHHQTNQHHQQHHQHHSHSAIDHMNSLYGGQNRGTLPDPSVLHQTSMFFSGQLKADQHYLTRENPFSIQSIIAGEANKGDMKLYEMQCGPYSPLSPMTPVHATSMTNDSATYYHPHPSLYHSS</sequence>
<dbReference type="AlphaFoldDB" id="A0A834R3R5"/>
<comment type="subcellular location">
    <subcellularLocation>
        <location evidence="1 4">Nucleus</location>
    </subcellularLocation>
</comment>
<dbReference type="InterPro" id="IPR036388">
    <property type="entry name" value="WH-like_DNA-bd_sf"/>
</dbReference>
<feature type="domain" description="Fork-head" evidence="6">
    <location>
        <begin position="224"/>
        <end position="318"/>
    </location>
</feature>
<evidence type="ECO:0000256" key="5">
    <source>
        <dbReference type="SAM" id="MobiDB-lite"/>
    </source>
</evidence>
<feature type="DNA-binding region" description="Fork-head" evidence="4">
    <location>
        <begin position="224"/>
        <end position="318"/>
    </location>
</feature>
<dbReference type="PROSITE" id="PS50039">
    <property type="entry name" value="FORK_HEAD_3"/>
    <property type="match status" value="1"/>
</dbReference>
<feature type="compositionally biased region" description="Polar residues" evidence="5">
    <location>
        <begin position="192"/>
        <end position="203"/>
    </location>
</feature>
<dbReference type="InterPro" id="IPR036390">
    <property type="entry name" value="WH_DNA-bd_sf"/>
</dbReference>
<feature type="compositionally biased region" description="Basic residues" evidence="5">
    <location>
        <begin position="410"/>
        <end position="447"/>
    </location>
</feature>
<dbReference type="InterPro" id="IPR030456">
    <property type="entry name" value="TF_fork_head_CS_2"/>
</dbReference>
<keyword evidence="3 4" id="KW-0539">Nucleus</keyword>
<reference evidence="9" key="1">
    <citation type="journal article" date="2020" name="PLoS Negl. Trop. Dis.">
        <title>High-quality nuclear genome for Sarcoptes scabiei-A critical resource for a neglected parasite.</title>
        <authorList>
            <person name="Korhonen P.K."/>
            <person name="Gasser R.B."/>
            <person name="Ma G."/>
            <person name="Wang T."/>
            <person name="Stroehlein A.J."/>
            <person name="Young N.D."/>
            <person name="Ang C.S."/>
            <person name="Fernando D.D."/>
            <person name="Lu H.C."/>
            <person name="Taylor S."/>
            <person name="Reynolds S.L."/>
            <person name="Mofiz E."/>
            <person name="Najaraj S.H."/>
            <person name="Gowda H."/>
            <person name="Madugundu A."/>
            <person name="Renuse S."/>
            <person name="Holt D."/>
            <person name="Pandey A."/>
            <person name="Papenfuss A.T."/>
            <person name="Fischer K."/>
        </authorList>
    </citation>
    <scope>NUCLEOTIDE SEQUENCE [LARGE SCALE GENOMIC DNA]</scope>
</reference>
<dbReference type="GO" id="GO:0030154">
    <property type="term" value="P:cell differentiation"/>
    <property type="evidence" value="ECO:0007669"/>
    <property type="project" value="TreeGrafter"/>
</dbReference>
<reference evidence="7" key="2">
    <citation type="submission" date="2020-01" db="EMBL/GenBank/DDBJ databases">
        <authorList>
            <person name="Korhonen P.K.K."/>
            <person name="Guangxu M.G."/>
            <person name="Wang T.W."/>
            <person name="Stroehlein A.J.S."/>
            <person name="Young N.D."/>
            <person name="Ang C.-S.A."/>
            <person name="Fernando D.W.F."/>
            <person name="Lu H.L."/>
            <person name="Taylor S.T."/>
            <person name="Ehtesham M.E.M."/>
            <person name="Najaraj S.H.N."/>
            <person name="Harsha G.H.G."/>
            <person name="Madugundu A.M."/>
            <person name="Renuse S.R."/>
            <person name="Holt D.H."/>
            <person name="Pandey A.P."/>
            <person name="Papenfuss A.P."/>
            <person name="Gasser R.B.G."/>
            <person name="Fischer K.F."/>
        </authorList>
    </citation>
    <scope>NUCLEOTIDE SEQUENCE</scope>
    <source>
        <strain evidence="7">SSS_KF_BRIS2020</strain>
    </source>
</reference>
<dbReference type="GO" id="GO:0000978">
    <property type="term" value="F:RNA polymerase II cis-regulatory region sequence-specific DNA binding"/>
    <property type="evidence" value="ECO:0007669"/>
    <property type="project" value="TreeGrafter"/>
</dbReference>
<evidence type="ECO:0000313" key="7">
    <source>
        <dbReference type="EMBL" id="KAF7488587.1"/>
    </source>
</evidence>
<dbReference type="SMART" id="SM00339">
    <property type="entry name" value="FH"/>
    <property type="match status" value="1"/>
</dbReference>
<feature type="compositionally biased region" description="Polar residues" evidence="5">
    <location>
        <begin position="142"/>
        <end position="174"/>
    </location>
</feature>
<dbReference type="Proteomes" id="UP000070412">
    <property type="component" value="Unassembled WGS sequence"/>
</dbReference>
<dbReference type="InterPro" id="IPR050211">
    <property type="entry name" value="FOX_domain-containing"/>
</dbReference>
<keyword evidence="9" id="KW-1185">Reference proteome</keyword>
<dbReference type="PROSITE" id="PS00658">
    <property type="entry name" value="FORK_HEAD_2"/>
    <property type="match status" value="1"/>
</dbReference>
<dbReference type="InterPro" id="IPR013638">
    <property type="entry name" value="Fork-head_N"/>
</dbReference>
<evidence type="ECO:0000259" key="6">
    <source>
        <dbReference type="PROSITE" id="PS50039"/>
    </source>
</evidence>
<dbReference type="OrthoDB" id="5954824at2759"/>
<evidence type="ECO:0000313" key="8">
    <source>
        <dbReference type="EnsemblMetazoa" id="KAF7488587.1"/>
    </source>
</evidence>
<feature type="compositionally biased region" description="Low complexity" evidence="5">
    <location>
        <begin position="175"/>
        <end position="191"/>
    </location>
</feature>
<keyword evidence="2 4" id="KW-0238">DNA-binding</keyword>
<dbReference type="GO" id="GO:0000981">
    <property type="term" value="F:DNA-binding transcription factor activity, RNA polymerase II-specific"/>
    <property type="evidence" value="ECO:0007669"/>
    <property type="project" value="TreeGrafter"/>
</dbReference>
<organism evidence="7">
    <name type="scientific">Sarcoptes scabiei</name>
    <name type="common">Itch mite</name>
    <name type="synonym">Acarus scabiei</name>
    <dbReference type="NCBI Taxonomy" id="52283"/>
    <lineage>
        <taxon>Eukaryota</taxon>
        <taxon>Metazoa</taxon>
        <taxon>Ecdysozoa</taxon>
        <taxon>Arthropoda</taxon>
        <taxon>Chelicerata</taxon>
        <taxon>Arachnida</taxon>
        <taxon>Acari</taxon>
        <taxon>Acariformes</taxon>
        <taxon>Sarcoptiformes</taxon>
        <taxon>Astigmata</taxon>
        <taxon>Psoroptidia</taxon>
        <taxon>Sarcoptoidea</taxon>
        <taxon>Sarcoptidae</taxon>
        <taxon>Sarcoptinae</taxon>
        <taxon>Sarcoptes</taxon>
    </lineage>
</organism>
<feature type="compositionally biased region" description="Polar residues" evidence="5">
    <location>
        <begin position="112"/>
        <end position="125"/>
    </location>
</feature>
<dbReference type="PRINTS" id="PR00053">
    <property type="entry name" value="FORKHEAD"/>
</dbReference>
<dbReference type="EMBL" id="WVUK01000066">
    <property type="protein sequence ID" value="KAF7488587.1"/>
    <property type="molecule type" value="Genomic_DNA"/>
</dbReference>
<protein>
    <submittedName>
        <fullName evidence="7">Silk gland factor 1</fullName>
    </submittedName>
</protein>
<dbReference type="SUPFAM" id="SSF46785">
    <property type="entry name" value="Winged helix' DNA-binding domain"/>
    <property type="match status" value="1"/>
</dbReference>
<dbReference type="Pfam" id="PF00250">
    <property type="entry name" value="Forkhead"/>
    <property type="match status" value="1"/>
</dbReference>
<dbReference type="Pfam" id="PF08430">
    <property type="entry name" value="Forkhead_N"/>
    <property type="match status" value="1"/>
</dbReference>
<dbReference type="GO" id="GO:0005634">
    <property type="term" value="C:nucleus"/>
    <property type="evidence" value="ECO:0007669"/>
    <property type="project" value="UniProtKB-SubCell"/>
</dbReference>
<gene>
    <name evidence="7" type="ORF">SSS_6689</name>
</gene>
<dbReference type="InterPro" id="IPR001766">
    <property type="entry name" value="Fork_head_dom"/>
</dbReference>
<feature type="region of interest" description="Disordered" evidence="5">
    <location>
        <begin position="112"/>
        <end position="203"/>
    </location>
</feature>
<reference evidence="8" key="3">
    <citation type="submission" date="2022-06" db="UniProtKB">
        <authorList>
            <consortium name="EnsemblMetazoa"/>
        </authorList>
    </citation>
    <scope>IDENTIFICATION</scope>
</reference>
<dbReference type="GO" id="GO:0009653">
    <property type="term" value="P:anatomical structure morphogenesis"/>
    <property type="evidence" value="ECO:0007669"/>
    <property type="project" value="TreeGrafter"/>
</dbReference>
<accession>A0A834R3R5</accession>
<evidence type="ECO:0000256" key="3">
    <source>
        <dbReference type="ARBA" id="ARBA00023242"/>
    </source>
</evidence>
<evidence type="ECO:0000256" key="1">
    <source>
        <dbReference type="ARBA" id="ARBA00004123"/>
    </source>
</evidence>
<feature type="compositionally biased region" description="Low complexity" evidence="5">
    <location>
        <begin position="333"/>
        <end position="356"/>
    </location>
</feature>
<evidence type="ECO:0000256" key="4">
    <source>
        <dbReference type="PROSITE-ProRule" id="PRU00089"/>
    </source>
</evidence>
<feature type="region of interest" description="Disordered" evidence="5">
    <location>
        <begin position="323"/>
        <end position="364"/>
    </location>
</feature>
<dbReference type="PANTHER" id="PTHR11829">
    <property type="entry name" value="FORKHEAD BOX PROTEIN"/>
    <property type="match status" value="1"/>
</dbReference>
<evidence type="ECO:0000313" key="9">
    <source>
        <dbReference type="Proteomes" id="UP000070412"/>
    </source>
</evidence>
<proteinExistence type="predicted"/>